<proteinExistence type="predicted"/>
<accession>A0A8H7TAX3</accession>
<dbReference type="Pfam" id="PF00561">
    <property type="entry name" value="Abhydrolase_1"/>
    <property type="match status" value="1"/>
</dbReference>
<dbReference type="PRINTS" id="PR00111">
    <property type="entry name" value="ABHYDROLASE"/>
</dbReference>
<dbReference type="PANTHER" id="PTHR43798:SF33">
    <property type="entry name" value="HYDROLASE, PUTATIVE (AFU_ORTHOLOGUE AFUA_2G14860)-RELATED"/>
    <property type="match status" value="1"/>
</dbReference>
<evidence type="ECO:0000313" key="2">
    <source>
        <dbReference type="EMBL" id="KAG4415473.1"/>
    </source>
</evidence>
<name>A0A8H7TAX3_9HELO</name>
<feature type="domain" description="AB hydrolase-1" evidence="1">
    <location>
        <begin position="27"/>
        <end position="253"/>
    </location>
</feature>
<evidence type="ECO:0000313" key="3">
    <source>
        <dbReference type="Proteomes" id="UP000664132"/>
    </source>
</evidence>
<keyword evidence="3" id="KW-1185">Reference proteome</keyword>
<comment type="caution">
    <text evidence="2">The sequence shown here is derived from an EMBL/GenBank/DDBJ whole genome shotgun (WGS) entry which is preliminary data.</text>
</comment>
<dbReference type="PANTHER" id="PTHR43798">
    <property type="entry name" value="MONOACYLGLYCEROL LIPASE"/>
    <property type="match status" value="1"/>
</dbReference>
<protein>
    <recommendedName>
        <fullName evidence="1">AB hydrolase-1 domain-containing protein</fullName>
    </recommendedName>
</protein>
<dbReference type="InterPro" id="IPR050266">
    <property type="entry name" value="AB_hydrolase_sf"/>
</dbReference>
<dbReference type="GO" id="GO:0016020">
    <property type="term" value="C:membrane"/>
    <property type="evidence" value="ECO:0007669"/>
    <property type="project" value="TreeGrafter"/>
</dbReference>
<dbReference type="AlphaFoldDB" id="A0A8H7TAX3"/>
<gene>
    <name evidence="2" type="ORF">IFR04_011406</name>
</gene>
<dbReference type="EMBL" id="JAFJYH010000221">
    <property type="protein sequence ID" value="KAG4415473.1"/>
    <property type="molecule type" value="Genomic_DNA"/>
</dbReference>
<dbReference type="SUPFAM" id="SSF53474">
    <property type="entry name" value="alpha/beta-Hydrolases"/>
    <property type="match status" value="1"/>
</dbReference>
<dbReference type="OrthoDB" id="2498029at2759"/>
<reference evidence="2" key="1">
    <citation type="submission" date="2021-02" db="EMBL/GenBank/DDBJ databases">
        <title>Genome sequence Cadophora malorum strain M34.</title>
        <authorList>
            <person name="Stefanovic E."/>
            <person name="Vu D."/>
            <person name="Scully C."/>
            <person name="Dijksterhuis J."/>
            <person name="Roader J."/>
            <person name="Houbraken J."/>
        </authorList>
    </citation>
    <scope>NUCLEOTIDE SEQUENCE</scope>
    <source>
        <strain evidence="2">M34</strain>
    </source>
</reference>
<evidence type="ECO:0000259" key="1">
    <source>
        <dbReference type="Pfam" id="PF00561"/>
    </source>
</evidence>
<dbReference type="InterPro" id="IPR029058">
    <property type="entry name" value="AB_hydrolase_fold"/>
</dbReference>
<sequence>MSFPVKTYFHTTSNGSQIFVEECGSGPLMVLMHGLGGTTNAFQPLISHFASRFTMLRFDFPGSGFSTFKAPLSIPQFVDDLASILQSRDSKDAPVLVGHSLGTIVAMHYASQYPEVRALVLIGPGRSASHIPAVVERMTGLGAKAREGIHEIRDSTIDNNVAPTSSDLVRTIVRQMISSQTAEGYAATCEAACSNSHVDPDYAAIKCPAVLIAGDQDNISPLSRSEELRGLIGGGNAKVTVEVVHSGHQQVLEDTAGVVKAMESVLTLL</sequence>
<dbReference type="Proteomes" id="UP000664132">
    <property type="component" value="Unassembled WGS sequence"/>
</dbReference>
<dbReference type="InterPro" id="IPR000073">
    <property type="entry name" value="AB_hydrolase_1"/>
</dbReference>
<dbReference type="Gene3D" id="3.40.50.1820">
    <property type="entry name" value="alpha/beta hydrolase"/>
    <property type="match status" value="1"/>
</dbReference>
<organism evidence="2 3">
    <name type="scientific">Cadophora malorum</name>
    <dbReference type="NCBI Taxonomy" id="108018"/>
    <lineage>
        <taxon>Eukaryota</taxon>
        <taxon>Fungi</taxon>
        <taxon>Dikarya</taxon>
        <taxon>Ascomycota</taxon>
        <taxon>Pezizomycotina</taxon>
        <taxon>Leotiomycetes</taxon>
        <taxon>Helotiales</taxon>
        <taxon>Ploettnerulaceae</taxon>
        <taxon>Cadophora</taxon>
    </lineage>
</organism>